<evidence type="ECO:0000313" key="2">
    <source>
        <dbReference type="Proteomes" id="UP000318741"/>
    </source>
</evidence>
<keyword evidence="2" id="KW-1185">Reference proteome</keyword>
<accession>A0A517P7B0</accession>
<protein>
    <submittedName>
        <fullName evidence="1">Uncharacterized protein</fullName>
    </submittedName>
</protein>
<reference evidence="1 2" key="1">
    <citation type="submission" date="2019-02" db="EMBL/GenBank/DDBJ databases">
        <title>Deep-cultivation of Planctomycetes and their phenomic and genomic characterization uncovers novel biology.</title>
        <authorList>
            <person name="Wiegand S."/>
            <person name="Jogler M."/>
            <person name="Boedeker C."/>
            <person name="Pinto D."/>
            <person name="Vollmers J."/>
            <person name="Rivas-Marin E."/>
            <person name="Kohn T."/>
            <person name="Peeters S.H."/>
            <person name="Heuer A."/>
            <person name="Rast P."/>
            <person name="Oberbeckmann S."/>
            <person name="Bunk B."/>
            <person name="Jeske O."/>
            <person name="Meyerdierks A."/>
            <person name="Storesund J.E."/>
            <person name="Kallscheuer N."/>
            <person name="Luecker S."/>
            <person name="Lage O.M."/>
            <person name="Pohl T."/>
            <person name="Merkel B.J."/>
            <person name="Hornburger P."/>
            <person name="Mueller R.-W."/>
            <person name="Bruemmer F."/>
            <person name="Labrenz M."/>
            <person name="Spormann A.M."/>
            <person name="Op den Camp H."/>
            <person name="Overmann J."/>
            <person name="Amann R."/>
            <person name="Jetten M.S.M."/>
            <person name="Mascher T."/>
            <person name="Medema M.H."/>
            <person name="Devos D.P."/>
            <person name="Kaster A.-K."/>
            <person name="Ovreas L."/>
            <person name="Rohde M."/>
            <person name="Galperin M.Y."/>
            <person name="Jogler C."/>
        </authorList>
    </citation>
    <scope>NUCLEOTIDE SEQUENCE [LARGE SCALE GENOMIC DNA]</scope>
    <source>
        <strain evidence="1 2">CA12</strain>
    </source>
</reference>
<dbReference type="EMBL" id="CP036265">
    <property type="protein sequence ID" value="QDT15254.1"/>
    <property type="molecule type" value="Genomic_DNA"/>
</dbReference>
<evidence type="ECO:0000313" key="1">
    <source>
        <dbReference type="EMBL" id="QDT15254.1"/>
    </source>
</evidence>
<dbReference type="KEGG" id="acaf:CA12_13370"/>
<gene>
    <name evidence="1" type="ORF">CA12_13370</name>
</gene>
<name>A0A517P7B0_9PLAN</name>
<organism evidence="1 2">
    <name type="scientific">Alienimonas californiensis</name>
    <dbReference type="NCBI Taxonomy" id="2527989"/>
    <lineage>
        <taxon>Bacteria</taxon>
        <taxon>Pseudomonadati</taxon>
        <taxon>Planctomycetota</taxon>
        <taxon>Planctomycetia</taxon>
        <taxon>Planctomycetales</taxon>
        <taxon>Planctomycetaceae</taxon>
        <taxon>Alienimonas</taxon>
    </lineage>
</organism>
<dbReference type="Proteomes" id="UP000318741">
    <property type="component" value="Chromosome"/>
</dbReference>
<dbReference type="OrthoDB" id="216943at2"/>
<sequence>MFDVFFRRGNPTNQWTRTPGLSLAADLSEPSLNKTPLGSPLEAFSFLGRSSSKGAAPLLEFGELGLALELAEDGTCSGFQVVFDTPEPEFRRYEGTMSYHGFAVDAANLADKCGDPYWEDRDEDGSVLFYEFPDYEIQVERSPERDVQRVILSNRPLLADAKARKALGVKRPWPPG</sequence>
<proteinExistence type="predicted"/>
<dbReference type="AlphaFoldDB" id="A0A517P7B0"/>
<dbReference type="RefSeq" id="WP_145358067.1">
    <property type="nucleotide sequence ID" value="NZ_CP036265.1"/>
</dbReference>